<dbReference type="Proteomes" id="UP000006671">
    <property type="component" value="Unassembled WGS sequence"/>
</dbReference>
<sequence>MYQAYSVPSQYPMRVEVIIQDEYNYVFELNPAHSKITCTNFQGHQESYPTIDLADLDKWVFGTIMSHVTMSQYNLRREGDEIILVECWGVGLLNRKKIEHKENKFEKAQLKTTLFAYSHSNIGSFFKEVEKFCFLRGL</sequence>
<accession>D2V8A5</accession>
<protein>
    <submittedName>
        <fullName evidence="1">Predicted protein</fullName>
    </submittedName>
</protein>
<dbReference type="GeneID" id="8861321"/>
<keyword evidence="2" id="KW-1185">Reference proteome</keyword>
<dbReference type="VEuPathDB" id="AmoebaDB:NAEGRDRAFT_65085"/>
<name>D2V8A5_NAEGR</name>
<dbReference type="RefSeq" id="XP_002679888.1">
    <property type="nucleotide sequence ID" value="XM_002679842.1"/>
</dbReference>
<reference evidence="1 2" key="1">
    <citation type="journal article" date="2010" name="Cell">
        <title>The genome of Naegleria gruberi illuminates early eukaryotic versatility.</title>
        <authorList>
            <person name="Fritz-Laylin L.K."/>
            <person name="Prochnik S.E."/>
            <person name="Ginger M.L."/>
            <person name="Dacks J.B."/>
            <person name="Carpenter M.L."/>
            <person name="Field M.C."/>
            <person name="Kuo A."/>
            <person name="Paredez A."/>
            <person name="Chapman J."/>
            <person name="Pham J."/>
            <person name="Shu S."/>
            <person name="Neupane R."/>
            <person name="Cipriano M."/>
            <person name="Mancuso J."/>
            <person name="Tu H."/>
            <person name="Salamov A."/>
            <person name="Lindquist E."/>
            <person name="Shapiro H."/>
            <person name="Lucas S."/>
            <person name="Grigoriev I.V."/>
            <person name="Cande W.Z."/>
            <person name="Fulton C."/>
            <person name="Rokhsar D.S."/>
            <person name="Dawson S.C."/>
        </authorList>
    </citation>
    <scope>NUCLEOTIDE SEQUENCE [LARGE SCALE GENOMIC DNA]</scope>
    <source>
        <strain evidence="1 2">NEG-M</strain>
    </source>
</reference>
<evidence type="ECO:0000313" key="2">
    <source>
        <dbReference type="Proteomes" id="UP000006671"/>
    </source>
</evidence>
<proteinExistence type="predicted"/>
<dbReference type="EMBL" id="GG738856">
    <property type="protein sequence ID" value="EFC47144.1"/>
    <property type="molecule type" value="Genomic_DNA"/>
</dbReference>
<organism evidence="2">
    <name type="scientific">Naegleria gruberi</name>
    <name type="common">Amoeba</name>
    <dbReference type="NCBI Taxonomy" id="5762"/>
    <lineage>
        <taxon>Eukaryota</taxon>
        <taxon>Discoba</taxon>
        <taxon>Heterolobosea</taxon>
        <taxon>Tetramitia</taxon>
        <taxon>Eutetramitia</taxon>
        <taxon>Vahlkampfiidae</taxon>
        <taxon>Naegleria</taxon>
    </lineage>
</organism>
<dbReference type="AlphaFoldDB" id="D2V8A5"/>
<evidence type="ECO:0000313" key="1">
    <source>
        <dbReference type="EMBL" id="EFC47144.1"/>
    </source>
</evidence>
<gene>
    <name evidence="1" type="ORF">NAEGRDRAFT_65085</name>
</gene>
<dbReference type="KEGG" id="ngr:NAEGRDRAFT_65085"/>
<dbReference type="InParanoid" id="D2V8A5"/>